<reference evidence="1 2" key="1">
    <citation type="journal article" date="2015" name="Genome Biol. Evol.">
        <title>Found and Lost: The Fates of Horizontally Acquired Genes in Arthropod-Symbiotic Spiroplasma.</title>
        <authorList>
            <person name="Lo W.S."/>
            <person name="Gasparich G.E."/>
            <person name="Kuo C.H."/>
        </authorList>
    </citation>
    <scope>NUCLEOTIDE SEQUENCE [LARGE SCALE GENOMIC DNA]</scope>
    <source>
        <strain evidence="2">TDA-040725-5</strain>
    </source>
</reference>
<name>A0A0H3XIL6_9MOLU</name>
<accession>A0A0H3XIL6</accession>
<dbReference type="Proteomes" id="UP000035661">
    <property type="component" value="Chromosome"/>
</dbReference>
<dbReference type="RefSeq" id="WP_047791904.1">
    <property type="nucleotide sequence ID" value="NZ_CP011856.1"/>
</dbReference>
<dbReference type="STRING" id="315358.SERIO_v1c11740"/>
<reference evidence="2" key="2">
    <citation type="submission" date="2015-06" db="EMBL/GenBank/DDBJ databases">
        <title>Complete genome sequence of Spiroplasma eriocheiris TDA-040725-5 (DSM 21848).</title>
        <authorList>
            <person name="Lo W.-S."/>
            <person name="Kuo C.-H."/>
        </authorList>
    </citation>
    <scope>NUCLEOTIDE SEQUENCE [LARGE SCALE GENOMIC DNA]</scope>
    <source>
        <strain evidence="2">TDA-040725-5</strain>
    </source>
</reference>
<dbReference type="KEGG" id="seri:SERIO_v1c11740"/>
<keyword evidence="2" id="KW-1185">Reference proteome</keyword>
<dbReference type="AlphaFoldDB" id="A0A0H3XIL6"/>
<dbReference type="EMBL" id="CP011856">
    <property type="protein sequence ID" value="AKM54723.1"/>
    <property type="molecule type" value="Genomic_DNA"/>
</dbReference>
<sequence>MKLGTISLYKKWLKLKTIVGYQTPKKPSFFQYLILNTIATYPNKKKTLAEVLRTELKINDLTIYADCLKDLIERENIITIDTNSSLQYVSTSYNNEWIDCALGVFAISREALVALERGTLLSKHNNREALIDFVFDQFTDMLLVNNSTVNLTDKITEDDLVINAPTAVDLTGSDLFNYLNEYKKNELKTNQFNKDTTFSFIKSNNTKIEMTSDKITNLFNPTYEPVQINLALTTFKDIKLKVENDKNLQNILDNNDAIKGTVVDYFLNKMTNELKEYFNLNFSRLNINLFESDYLQDPRYITTTLANPRILIVNSAYVNENAVINKKYYQNNNLELVIFVNASQDTNLEDLRTELPFFRISKDLVTFDHNFITLFINNKLEAEAYAIQETEIISLGKKILVANKYKDNYSKNILKEIMQYLNQKLIKYQAQLRELISSKKETNLFIHFYLLDLINNNDHAFQTFMENQATEHFNNKTDLYLHWEEICDYLVLKPNYKNTIHNTLVADIKQLAHEQKTIVRSYSVLYNGEILSNKDILNTLQELYDEDNTTMGELYELTKIASPSIVEKIWNQNLFNIVTKFIRLINQNIAKEIIDRDDDFDVNTKNTVFLTNLYSYAKDYETYRQQMDYQSETNVLQRNWKILWEKINLIKARLTSFQNSSELIIQLLHSLSVLELKFRQLKHGEVFNSEVKFNDYMNLCEFGKASVYVLNKWEGYVDEILIVDDYDVNYLNEKIFLLKPNFEKSKYKKLNDWYNELKLYVYCEEYRNEQNANKNREQIKKILEGIEEVFA</sequence>
<gene>
    <name evidence="1" type="ORF">SERIO_v1c11740</name>
</gene>
<evidence type="ECO:0000313" key="2">
    <source>
        <dbReference type="Proteomes" id="UP000035661"/>
    </source>
</evidence>
<protein>
    <submittedName>
        <fullName evidence="1">Uncharacterized protein</fullName>
    </submittedName>
</protein>
<organism evidence="1 2">
    <name type="scientific">Spiroplasma eriocheiris</name>
    <dbReference type="NCBI Taxonomy" id="315358"/>
    <lineage>
        <taxon>Bacteria</taxon>
        <taxon>Bacillati</taxon>
        <taxon>Mycoplasmatota</taxon>
        <taxon>Mollicutes</taxon>
        <taxon>Entomoplasmatales</taxon>
        <taxon>Spiroplasmataceae</taxon>
        <taxon>Spiroplasma</taxon>
    </lineage>
</organism>
<evidence type="ECO:0000313" key="1">
    <source>
        <dbReference type="EMBL" id="AKM54723.1"/>
    </source>
</evidence>
<proteinExistence type="predicted"/>
<dbReference type="PATRIC" id="fig|743698.3.peg.1186"/>